<evidence type="ECO:0000313" key="3">
    <source>
        <dbReference type="Proteomes" id="UP000326565"/>
    </source>
</evidence>
<sequence>MSAVISHLRETWHGVHAIITEITRASAEFKAIMKRITSPEMPPSDPTISFWQVDPHHPKLVDIRSENLPETADIVIIGSGISGASIAYTMLSECASLGITKRVVILEARETCSGATGRNGGHIKCAPYATYSSMKARFGIESAKKILRFQQRHLPIILDLASAEGLEDSEAREVETVDMFTDSSAWENAKRMVRELRQDVPEAALDLIVWDSEDARKEFGFSGHCQGAISYWAGAMWPYRFVTELYASLLSKYGSSFFLETSAPVTDIQVDGNSSTPYLLRTSRGSIRTTHVIHATDSYAPNLVSGLKGKLFPIRGHMTAQKPESFELDGSRSWSMVGKRGFEYISQRPYSGGELMIGGGLFQSEGKGMDEVGIWQDSKISATISAYLAGIWPTALQQNGASPPWVLQTWTGCMGYTVDLLPYVGKLSHNLTGRKVKLSGWKPGKQPASATPPGEWISAGFNGDGMVTAWLSGVAVGLMVLGQDNFEYQDQCGRPGGSVPDWLPEEMLCSVARVRRSSVYELSRML</sequence>
<dbReference type="EMBL" id="ML732446">
    <property type="protein sequence ID" value="KAB8067774.1"/>
    <property type="molecule type" value="Genomic_DNA"/>
</dbReference>
<dbReference type="GO" id="GO:0005737">
    <property type="term" value="C:cytoplasm"/>
    <property type="evidence" value="ECO:0007669"/>
    <property type="project" value="TreeGrafter"/>
</dbReference>
<dbReference type="PANTHER" id="PTHR13847">
    <property type="entry name" value="SARCOSINE DEHYDROGENASE-RELATED"/>
    <property type="match status" value="1"/>
</dbReference>
<dbReference type="Gene3D" id="3.50.50.60">
    <property type="entry name" value="FAD/NAD(P)-binding domain"/>
    <property type="match status" value="1"/>
</dbReference>
<dbReference type="Gene3D" id="3.30.9.10">
    <property type="entry name" value="D-Amino Acid Oxidase, subunit A, domain 2"/>
    <property type="match status" value="1"/>
</dbReference>
<gene>
    <name evidence="2" type="ORF">BDV29DRAFT_199862</name>
</gene>
<accession>A0A5N5WKE3</accession>
<organism evidence="2 3">
    <name type="scientific">Aspergillus leporis</name>
    <dbReference type="NCBI Taxonomy" id="41062"/>
    <lineage>
        <taxon>Eukaryota</taxon>
        <taxon>Fungi</taxon>
        <taxon>Dikarya</taxon>
        <taxon>Ascomycota</taxon>
        <taxon>Pezizomycotina</taxon>
        <taxon>Eurotiomycetes</taxon>
        <taxon>Eurotiomycetidae</taxon>
        <taxon>Eurotiales</taxon>
        <taxon>Aspergillaceae</taxon>
        <taxon>Aspergillus</taxon>
        <taxon>Aspergillus subgen. Circumdati</taxon>
    </lineage>
</organism>
<evidence type="ECO:0000259" key="1">
    <source>
        <dbReference type="Pfam" id="PF01266"/>
    </source>
</evidence>
<proteinExistence type="predicted"/>
<evidence type="ECO:0000313" key="2">
    <source>
        <dbReference type="EMBL" id="KAB8067774.1"/>
    </source>
</evidence>
<dbReference type="PANTHER" id="PTHR13847:SF213">
    <property type="entry name" value="DEPENDENT OXIDOREDUCTASE, PUTATIVE-RELATED"/>
    <property type="match status" value="1"/>
</dbReference>
<dbReference type="Pfam" id="PF01266">
    <property type="entry name" value="DAO"/>
    <property type="match status" value="1"/>
</dbReference>
<reference evidence="2 3" key="1">
    <citation type="submission" date="2019-04" db="EMBL/GenBank/DDBJ databases">
        <title>Friends and foes A comparative genomics study of 23 Aspergillus species from section Flavi.</title>
        <authorList>
            <consortium name="DOE Joint Genome Institute"/>
            <person name="Kjaerbolling I."/>
            <person name="Vesth T."/>
            <person name="Frisvad J.C."/>
            <person name="Nybo J.L."/>
            <person name="Theobald S."/>
            <person name="Kildgaard S."/>
            <person name="Isbrandt T."/>
            <person name="Kuo A."/>
            <person name="Sato A."/>
            <person name="Lyhne E.K."/>
            <person name="Kogle M.E."/>
            <person name="Wiebenga A."/>
            <person name="Kun R.S."/>
            <person name="Lubbers R.J."/>
            <person name="Makela M.R."/>
            <person name="Barry K."/>
            <person name="Chovatia M."/>
            <person name="Clum A."/>
            <person name="Daum C."/>
            <person name="Haridas S."/>
            <person name="He G."/>
            <person name="LaButti K."/>
            <person name="Lipzen A."/>
            <person name="Mondo S."/>
            <person name="Riley R."/>
            <person name="Salamov A."/>
            <person name="Simmons B.A."/>
            <person name="Magnuson J.K."/>
            <person name="Henrissat B."/>
            <person name="Mortensen U.H."/>
            <person name="Larsen T.O."/>
            <person name="Devries R.P."/>
            <person name="Grigoriev I.V."/>
            <person name="Machida M."/>
            <person name="Baker S.E."/>
            <person name="Andersen M.R."/>
        </authorList>
    </citation>
    <scope>NUCLEOTIDE SEQUENCE [LARGE SCALE GENOMIC DNA]</scope>
    <source>
        <strain evidence="2 3">CBS 151.66</strain>
    </source>
</reference>
<protein>
    <submittedName>
        <fullName evidence="2">FAD dependent oxidoreductase-domain-containing protein</fullName>
    </submittedName>
</protein>
<dbReference type="AlphaFoldDB" id="A0A5N5WKE3"/>
<feature type="domain" description="FAD dependent oxidoreductase" evidence="1">
    <location>
        <begin position="73"/>
        <end position="475"/>
    </location>
</feature>
<dbReference type="SUPFAM" id="SSF51905">
    <property type="entry name" value="FAD/NAD(P)-binding domain"/>
    <property type="match status" value="1"/>
</dbReference>
<dbReference type="OrthoDB" id="512662at2759"/>
<keyword evidence="3" id="KW-1185">Reference proteome</keyword>
<dbReference type="Proteomes" id="UP000326565">
    <property type="component" value="Unassembled WGS sequence"/>
</dbReference>
<dbReference type="InterPro" id="IPR036188">
    <property type="entry name" value="FAD/NAD-bd_sf"/>
</dbReference>
<dbReference type="InterPro" id="IPR006076">
    <property type="entry name" value="FAD-dep_OxRdtase"/>
</dbReference>
<name>A0A5N5WKE3_9EURO</name>